<evidence type="ECO:0000313" key="3">
    <source>
        <dbReference type="EMBL" id="MFD2613028.1"/>
    </source>
</evidence>
<feature type="transmembrane region" description="Helical" evidence="2">
    <location>
        <begin position="37"/>
        <end position="60"/>
    </location>
</feature>
<gene>
    <name evidence="3" type="ORF">ACFSUF_11395</name>
</gene>
<evidence type="ECO:0000256" key="1">
    <source>
        <dbReference type="SAM" id="MobiDB-lite"/>
    </source>
</evidence>
<comment type="caution">
    <text evidence="3">The sequence shown here is derived from an EMBL/GenBank/DDBJ whole genome shotgun (WGS) entry which is preliminary data.</text>
</comment>
<dbReference type="RefSeq" id="WP_377602915.1">
    <property type="nucleotide sequence ID" value="NZ_JBHUME010000007.1"/>
</dbReference>
<keyword evidence="2" id="KW-0812">Transmembrane</keyword>
<feature type="transmembrane region" description="Helical" evidence="2">
    <location>
        <begin position="7"/>
        <end position="25"/>
    </location>
</feature>
<evidence type="ECO:0000256" key="2">
    <source>
        <dbReference type="SAM" id="Phobius"/>
    </source>
</evidence>
<keyword evidence="4" id="KW-1185">Reference proteome</keyword>
<feature type="region of interest" description="Disordered" evidence="1">
    <location>
        <begin position="68"/>
        <end position="117"/>
    </location>
</feature>
<keyword evidence="2" id="KW-1133">Transmembrane helix</keyword>
<keyword evidence="2" id="KW-0472">Membrane</keyword>
<sequence length="144" mass="15762">MRGSLRWNFIGAGTGMVLTFVLSLGSNLLQTTLIRSLYSFVILFVLIFMFRLILGILMGINGAAGAEETQGRHGVGGTLDYVTPDDSEELNGLLKNGAPPESHQEPEDEEADLSFAPLEPPQLVNKNKLQPEELAKAIRHLNEE</sequence>
<dbReference type="EMBL" id="JBHUME010000007">
    <property type="protein sequence ID" value="MFD2613028.1"/>
    <property type="molecule type" value="Genomic_DNA"/>
</dbReference>
<proteinExistence type="predicted"/>
<evidence type="ECO:0000313" key="4">
    <source>
        <dbReference type="Proteomes" id="UP001597541"/>
    </source>
</evidence>
<protein>
    <submittedName>
        <fullName evidence="3">Uncharacterized protein</fullName>
    </submittedName>
</protein>
<reference evidence="4" key="1">
    <citation type="journal article" date="2019" name="Int. J. Syst. Evol. Microbiol.">
        <title>The Global Catalogue of Microorganisms (GCM) 10K type strain sequencing project: providing services to taxonomists for standard genome sequencing and annotation.</title>
        <authorList>
            <consortium name="The Broad Institute Genomics Platform"/>
            <consortium name="The Broad Institute Genome Sequencing Center for Infectious Disease"/>
            <person name="Wu L."/>
            <person name="Ma J."/>
        </authorList>
    </citation>
    <scope>NUCLEOTIDE SEQUENCE [LARGE SCALE GENOMIC DNA]</scope>
    <source>
        <strain evidence="4">KCTC 3950</strain>
    </source>
</reference>
<organism evidence="3 4">
    <name type="scientific">Paenibacillus gansuensis</name>
    <dbReference type="NCBI Taxonomy" id="306542"/>
    <lineage>
        <taxon>Bacteria</taxon>
        <taxon>Bacillati</taxon>
        <taxon>Bacillota</taxon>
        <taxon>Bacilli</taxon>
        <taxon>Bacillales</taxon>
        <taxon>Paenibacillaceae</taxon>
        <taxon>Paenibacillus</taxon>
    </lineage>
</organism>
<name>A0ABW5PD06_9BACL</name>
<dbReference type="Proteomes" id="UP001597541">
    <property type="component" value="Unassembled WGS sequence"/>
</dbReference>
<accession>A0ABW5PD06</accession>